<feature type="compositionally biased region" description="Basic and acidic residues" evidence="1">
    <location>
        <begin position="1"/>
        <end position="13"/>
    </location>
</feature>
<comment type="caution">
    <text evidence="2">The sequence shown here is derived from an EMBL/GenBank/DDBJ whole genome shotgun (WGS) entry which is preliminary data.</text>
</comment>
<proteinExistence type="predicted"/>
<dbReference type="Proteomes" id="UP000765509">
    <property type="component" value="Unassembled WGS sequence"/>
</dbReference>
<protein>
    <submittedName>
        <fullName evidence="2">Uncharacterized protein</fullName>
    </submittedName>
</protein>
<sequence>MDKHHLRRDEGHHKAPQSRRSPNQLNQSTLISKDIYPGFVGFHQRCLLTPTAPSAKLFAVVGDDGEARSPPSTDAYDSKLTILIDTRAFGLGGAPLTPGLGSTASMWTCSCSQDLPPSLHTIQLKERK</sequence>
<organism evidence="2 3">
    <name type="scientific">Austropuccinia psidii MF-1</name>
    <dbReference type="NCBI Taxonomy" id="1389203"/>
    <lineage>
        <taxon>Eukaryota</taxon>
        <taxon>Fungi</taxon>
        <taxon>Dikarya</taxon>
        <taxon>Basidiomycota</taxon>
        <taxon>Pucciniomycotina</taxon>
        <taxon>Pucciniomycetes</taxon>
        <taxon>Pucciniales</taxon>
        <taxon>Sphaerophragmiaceae</taxon>
        <taxon>Austropuccinia</taxon>
    </lineage>
</organism>
<evidence type="ECO:0000256" key="1">
    <source>
        <dbReference type="SAM" id="MobiDB-lite"/>
    </source>
</evidence>
<accession>A0A9Q3HBI4</accession>
<dbReference type="AlphaFoldDB" id="A0A9Q3HBI4"/>
<feature type="region of interest" description="Disordered" evidence="1">
    <location>
        <begin position="1"/>
        <end position="29"/>
    </location>
</feature>
<keyword evidence="3" id="KW-1185">Reference proteome</keyword>
<dbReference type="EMBL" id="AVOT02014681">
    <property type="protein sequence ID" value="MBW0498327.1"/>
    <property type="molecule type" value="Genomic_DNA"/>
</dbReference>
<evidence type="ECO:0000313" key="3">
    <source>
        <dbReference type="Proteomes" id="UP000765509"/>
    </source>
</evidence>
<evidence type="ECO:0000313" key="2">
    <source>
        <dbReference type="EMBL" id="MBW0498327.1"/>
    </source>
</evidence>
<gene>
    <name evidence="2" type="ORF">O181_038042</name>
</gene>
<feature type="compositionally biased region" description="Polar residues" evidence="1">
    <location>
        <begin position="18"/>
        <end position="29"/>
    </location>
</feature>
<name>A0A9Q3HBI4_9BASI</name>
<reference evidence="2" key="1">
    <citation type="submission" date="2021-03" db="EMBL/GenBank/DDBJ databases">
        <title>Draft genome sequence of rust myrtle Austropuccinia psidii MF-1, a brazilian biotype.</title>
        <authorList>
            <person name="Quecine M.C."/>
            <person name="Pachon D.M.R."/>
            <person name="Bonatelli M.L."/>
            <person name="Correr F.H."/>
            <person name="Franceschini L.M."/>
            <person name="Leite T.F."/>
            <person name="Margarido G.R.A."/>
            <person name="Almeida C.A."/>
            <person name="Ferrarezi J.A."/>
            <person name="Labate C.A."/>
        </authorList>
    </citation>
    <scope>NUCLEOTIDE SEQUENCE</scope>
    <source>
        <strain evidence="2">MF-1</strain>
    </source>
</reference>